<evidence type="ECO:0000313" key="3">
    <source>
        <dbReference type="EMBL" id="AXR07663.1"/>
    </source>
</evidence>
<dbReference type="RefSeq" id="WP_117317854.1">
    <property type="nucleotide sequence ID" value="NZ_CP031769.1"/>
</dbReference>
<evidence type="ECO:0000313" key="4">
    <source>
        <dbReference type="Proteomes" id="UP000262073"/>
    </source>
</evidence>
<dbReference type="KEGG" id="salm:D0Y50_15620"/>
<keyword evidence="1" id="KW-0732">Signal</keyword>
<proteinExistence type="predicted"/>
<reference evidence="3 4" key="1">
    <citation type="submission" date="2018-08" db="EMBL/GenBank/DDBJ databases">
        <title>Salinimonas sediminis sp. nov., a piezophilic bacterium isolated from a deep-sea sediment sample from the New Britain Trench.</title>
        <authorList>
            <person name="Cao J."/>
        </authorList>
    </citation>
    <scope>NUCLEOTIDE SEQUENCE [LARGE SCALE GENOMIC DNA]</scope>
    <source>
        <strain evidence="3 4">N102</strain>
    </source>
</reference>
<evidence type="ECO:0000259" key="2">
    <source>
        <dbReference type="Pfam" id="PF04784"/>
    </source>
</evidence>
<gene>
    <name evidence="3" type="ORF">D0Y50_15620</name>
</gene>
<accession>A0A346NQ56</accession>
<dbReference type="Pfam" id="PF04784">
    <property type="entry name" value="DUF547"/>
    <property type="match status" value="1"/>
</dbReference>
<feature type="chain" id="PRO_5017064358" evidence="1">
    <location>
        <begin position="21"/>
        <end position="393"/>
    </location>
</feature>
<evidence type="ECO:0000256" key="1">
    <source>
        <dbReference type="SAM" id="SignalP"/>
    </source>
</evidence>
<dbReference type="OrthoDB" id="526867at2"/>
<feature type="signal peptide" evidence="1">
    <location>
        <begin position="1"/>
        <end position="20"/>
    </location>
</feature>
<protein>
    <submittedName>
        <fullName evidence="3">DUF547 domain-containing protein</fullName>
    </submittedName>
</protein>
<sequence length="393" mass="44092">MKIISQFIMLSLMFPALTHASENNLPPPFQGASQDSTLTVSYDDLSAFLKAEVLVVGRSTRKKAARAETTGTRMRSRVNRLTALEGNRFYFEALENDDVRNTLHAIKQSLELLPGQVPLSTLNRKEQLAYWLNLYNFTLLDQLAEQKAPGNIKGLLDYGDEDSILTKKVLNVAGESLSLNDIQFTILKEKYNDPLIIYGLFQGNIGGPSILDEAFTGDRVWRQLEENAREFINSNRGTYFDGSVSVYYKRNMTFFDNNKEKLRRHLLDFLEGSFYNEIQEADELEFETADWQLANLMGGAREYGGSGMINSAALLDAVRSQQMLFNQGGGSGMSAIESPLAQSIVSKSRLNVRFPAAQLEMIQQLKARHELNSGSVEIKDIDEAEAKAKTKEN</sequence>
<dbReference type="InterPro" id="IPR006869">
    <property type="entry name" value="DUF547"/>
</dbReference>
<dbReference type="AlphaFoldDB" id="A0A346NQ56"/>
<name>A0A346NQ56_9ALTE</name>
<dbReference type="EMBL" id="CP031769">
    <property type="protein sequence ID" value="AXR07663.1"/>
    <property type="molecule type" value="Genomic_DNA"/>
</dbReference>
<organism evidence="3 4">
    <name type="scientific">Salinimonas sediminis</name>
    <dbReference type="NCBI Taxonomy" id="2303538"/>
    <lineage>
        <taxon>Bacteria</taxon>
        <taxon>Pseudomonadati</taxon>
        <taxon>Pseudomonadota</taxon>
        <taxon>Gammaproteobacteria</taxon>
        <taxon>Alteromonadales</taxon>
        <taxon>Alteromonadaceae</taxon>
        <taxon>Alteromonas/Salinimonas group</taxon>
        <taxon>Salinimonas</taxon>
    </lineage>
</organism>
<dbReference type="Proteomes" id="UP000262073">
    <property type="component" value="Chromosome"/>
</dbReference>
<keyword evidence="4" id="KW-1185">Reference proteome</keyword>
<feature type="domain" description="DUF547" evidence="2">
    <location>
        <begin position="120"/>
        <end position="232"/>
    </location>
</feature>